<feature type="compositionally biased region" description="Polar residues" evidence="3">
    <location>
        <begin position="627"/>
        <end position="640"/>
    </location>
</feature>
<evidence type="ECO:0000256" key="1">
    <source>
        <dbReference type="ARBA" id="ARBA00023054"/>
    </source>
</evidence>
<feature type="compositionally biased region" description="Polar residues" evidence="3">
    <location>
        <begin position="749"/>
        <end position="764"/>
    </location>
</feature>
<dbReference type="InterPro" id="IPR057568">
    <property type="entry name" value="CortBP2_NAV1-like_AAA_lid"/>
</dbReference>
<feature type="compositionally biased region" description="Polar residues" evidence="3">
    <location>
        <begin position="724"/>
        <end position="739"/>
    </location>
</feature>
<accession>A0AAV2TI38</accession>
<feature type="compositionally biased region" description="Low complexity" evidence="3">
    <location>
        <begin position="685"/>
        <end position="711"/>
    </location>
</feature>
<dbReference type="InterPro" id="IPR039041">
    <property type="entry name" value="Nav/unc-53"/>
</dbReference>
<dbReference type="Pfam" id="PF25408">
    <property type="entry name" value="AAA_lid_NAV1"/>
    <property type="match status" value="1"/>
</dbReference>
<evidence type="ECO:0000313" key="5">
    <source>
        <dbReference type="EMBL" id="CAL5134803.1"/>
    </source>
</evidence>
<name>A0AAV2TI38_CALDB</name>
<dbReference type="Proteomes" id="UP001497525">
    <property type="component" value="Unassembled WGS sequence"/>
</dbReference>
<dbReference type="PANTHER" id="PTHR12784:SF28">
    <property type="entry name" value="PROTEIN SICKIE"/>
    <property type="match status" value="1"/>
</dbReference>
<gene>
    <name evidence="5" type="ORF">CDAUBV1_LOCUS8765</name>
</gene>
<evidence type="ECO:0000256" key="3">
    <source>
        <dbReference type="SAM" id="MobiDB-lite"/>
    </source>
</evidence>
<reference evidence="5" key="1">
    <citation type="submission" date="2024-06" db="EMBL/GenBank/DDBJ databases">
        <authorList>
            <person name="Liu X."/>
            <person name="Lenzi L."/>
            <person name="Haldenby T S."/>
            <person name="Uol C."/>
        </authorList>
    </citation>
    <scope>NUCLEOTIDE SEQUENCE</scope>
</reference>
<feature type="compositionally biased region" description="Basic and acidic residues" evidence="3">
    <location>
        <begin position="564"/>
        <end position="575"/>
    </location>
</feature>
<evidence type="ECO:0000256" key="2">
    <source>
        <dbReference type="SAM" id="Coils"/>
    </source>
</evidence>
<comment type="caution">
    <text evidence="5">The sequence shown here is derived from an EMBL/GenBank/DDBJ whole genome shotgun (WGS) entry which is preliminary data.</text>
</comment>
<feature type="coiled-coil region" evidence="2">
    <location>
        <begin position="829"/>
        <end position="863"/>
    </location>
</feature>
<feature type="region of interest" description="Disordered" evidence="3">
    <location>
        <begin position="618"/>
        <end position="787"/>
    </location>
</feature>
<feature type="region of interest" description="Disordered" evidence="3">
    <location>
        <begin position="525"/>
        <end position="603"/>
    </location>
</feature>
<organism evidence="5 6">
    <name type="scientific">Calicophoron daubneyi</name>
    <name type="common">Rumen fluke</name>
    <name type="synonym">Paramphistomum daubneyi</name>
    <dbReference type="NCBI Taxonomy" id="300641"/>
    <lineage>
        <taxon>Eukaryota</taxon>
        <taxon>Metazoa</taxon>
        <taxon>Spiralia</taxon>
        <taxon>Lophotrochozoa</taxon>
        <taxon>Platyhelminthes</taxon>
        <taxon>Trematoda</taxon>
        <taxon>Digenea</taxon>
        <taxon>Plagiorchiida</taxon>
        <taxon>Pronocephalata</taxon>
        <taxon>Paramphistomoidea</taxon>
        <taxon>Paramphistomidae</taxon>
        <taxon>Calicophoron</taxon>
    </lineage>
</organism>
<keyword evidence="1 2" id="KW-0175">Coiled coil</keyword>
<dbReference type="EMBL" id="CAXLJL010000223">
    <property type="protein sequence ID" value="CAL5134803.1"/>
    <property type="molecule type" value="Genomic_DNA"/>
</dbReference>
<dbReference type="GO" id="GO:0022008">
    <property type="term" value="P:neurogenesis"/>
    <property type="evidence" value="ECO:0007669"/>
    <property type="project" value="InterPro"/>
</dbReference>
<feature type="compositionally biased region" description="Low complexity" evidence="3">
    <location>
        <begin position="588"/>
        <end position="603"/>
    </location>
</feature>
<sequence length="1432" mass="157590">MQHLYPNFYSLASASSQPLDPRIRRRSLIGLPATAASPLRMDHKPMEVLLLTDQFSHSAPGSTTGHVLRRQKIGQPITSCSTGTRAESTTHNTVRNYHTPGSGSLGCTLPPPTSFADVQDTNSTPVDTRSERLGNVDSGTNAQDGFYVFEQTTPHTVPRHHRASSETPRVNGAAPLLVTVPGVSVGRITPVHITSSGGPHTVESLWLDPSIPTGIIAPEPRQQFIAQTTTYGQPFYQPVQLQPQYISMRPAISLQCLDKIRFSQPNPYPMTRSKITANPTRSRLFTGLKDLGKSSKSIFKRAQASSPAVQIETMGTVPEGPGVPYSTVGHTRMNSTPISQWNVYRVESLPPPPLKSVPVMRRSEGSRKEKKTDRHRAFWGVPCPELVQTAYIPVNATQPLPVNETVGTTDTVEYRPVYVPLDPHGLSGSTQYLSSLSHCAWDGMQMSAHGLESLRSDPASGPIEEDRISVSTVGRRHKFGRGRRAHVVSAFEQSLNSMSQRLQALTHTTAKKDSELHQLRATIEELRSKSGLSTTKTSSQDESKNASEGQTDSGNSDVTTTGEHPSENEQTETRHQPNGFTPAETSPKKTSISSSKSAISGSKKNGWFRASIGKAFRKKQSPLHGYPSQSDSEGVNQSDSGPLHVGTPASRAAHSTNAADDSEQTRNTLHTPSSQNGPATVDGLSPSNSSTSSSSWSTSGISASGTSNNTGPQAPSNEADRSDTTSIGQDKGSDSQTPQFLRHEGLVSKENTVTESAKSGGTQSSDHEAASGHREQGHAFSSLTEDQGVTEPNITVLQAEVSRLRHQLSERELKLTDVQLEALASTHQVNQLRDQMSRMYSELQHLRSDNERLQMLLQQQQQTDLPVSSTLDGWQHISEMGRTNLERRKISGSDSAASKSRIAPGCPQRHDSLGSNTKHHFDIFDGAAGYSVIQSSVNEAVDSSDHQTLYAVVCYQLGQNDGDEKADVIQAGLVNLRRFSDWIELDTYLRRLFAEYVHRLDPTNRLCSDHAQLAGYELTSSSCDLSCTRSFQLPQGSVSHQVKDSRNGKQTSTLPVSDFANFLDACCDPVGSPRIRMHVPCSPDGYSFELILRYFLPPLLIQSYVQLLLKYGCLVLYQPGGIGRENLAYSLAQSMFTARQISQIIRLSWSNVKTTSQQLLNCLTNHPEKPKKASSEQAKISKVIMVDHMENTDLKDLHHVLENVKFDEYRKPLVDDAEAKESKFPASKFYIIGNWIGTKNDVPEFPSSIQSTNLDHFNITVRWSTDPSSCWVPVGFQSVEESSLYLAHRVRQKLIHKAVQKALDHRLAGTPFLPVQLESVKNLIGWLQEVWKLIGLLVERLRKAKATAVPTLALSPDIFTDPPVADCASVEKWFVNCWNTTIATRIHELVGQVTSETADKSGEDPTVWVIKTWPWRKLDQDEEKNLLVPLIH</sequence>
<proteinExistence type="predicted"/>
<protein>
    <recommendedName>
        <fullName evidence="4">CortBP2/NAV1-like AAA+ ATPase lid domain-containing protein</fullName>
    </recommendedName>
</protein>
<feature type="compositionally biased region" description="Low complexity" evidence="3">
    <location>
        <begin position="529"/>
        <end position="538"/>
    </location>
</feature>
<feature type="region of interest" description="Disordered" evidence="3">
    <location>
        <begin position="889"/>
        <end position="910"/>
    </location>
</feature>
<dbReference type="PANTHER" id="PTHR12784">
    <property type="entry name" value="STEERIN"/>
    <property type="match status" value="1"/>
</dbReference>
<evidence type="ECO:0000313" key="6">
    <source>
        <dbReference type="Proteomes" id="UP001497525"/>
    </source>
</evidence>
<feature type="compositionally biased region" description="Polar residues" evidence="3">
    <location>
        <begin position="653"/>
        <end position="678"/>
    </location>
</feature>
<feature type="compositionally biased region" description="Polar residues" evidence="3">
    <location>
        <begin position="546"/>
        <end position="563"/>
    </location>
</feature>
<evidence type="ECO:0000259" key="4">
    <source>
        <dbReference type="Pfam" id="PF25408"/>
    </source>
</evidence>
<feature type="domain" description="CortBP2/NAV1-like AAA+ ATPase lid" evidence="4">
    <location>
        <begin position="1318"/>
        <end position="1424"/>
    </location>
</feature>
<feature type="compositionally biased region" description="Basic and acidic residues" evidence="3">
    <location>
        <begin position="765"/>
        <end position="777"/>
    </location>
</feature>
<feature type="region of interest" description="Disordered" evidence="3">
    <location>
        <begin position="118"/>
        <end position="142"/>
    </location>
</feature>